<organism evidence="2 3">
    <name type="scientific">Apiospora saccharicola</name>
    <dbReference type="NCBI Taxonomy" id="335842"/>
    <lineage>
        <taxon>Eukaryota</taxon>
        <taxon>Fungi</taxon>
        <taxon>Dikarya</taxon>
        <taxon>Ascomycota</taxon>
        <taxon>Pezizomycotina</taxon>
        <taxon>Sordariomycetes</taxon>
        <taxon>Xylariomycetidae</taxon>
        <taxon>Amphisphaeriales</taxon>
        <taxon>Apiosporaceae</taxon>
        <taxon>Apiospora</taxon>
    </lineage>
</organism>
<evidence type="ECO:0000313" key="2">
    <source>
        <dbReference type="EMBL" id="KAK8057308.1"/>
    </source>
</evidence>
<accession>A0ABR1UEI1</accession>
<gene>
    <name evidence="2" type="ORF">PG996_011245</name>
</gene>
<feature type="region of interest" description="Disordered" evidence="1">
    <location>
        <begin position="21"/>
        <end position="67"/>
    </location>
</feature>
<evidence type="ECO:0000256" key="1">
    <source>
        <dbReference type="SAM" id="MobiDB-lite"/>
    </source>
</evidence>
<feature type="compositionally biased region" description="Polar residues" evidence="1">
    <location>
        <begin position="21"/>
        <end position="36"/>
    </location>
</feature>
<dbReference type="EMBL" id="JAQQWM010000007">
    <property type="protein sequence ID" value="KAK8057308.1"/>
    <property type="molecule type" value="Genomic_DNA"/>
</dbReference>
<evidence type="ECO:0000313" key="3">
    <source>
        <dbReference type="Proteomes" id="UP001446871"/>
    </source>
</evidence>
<keyword evidence="3" id="KW-1185">Reference proteome</keyword>
<comment type="caution">
    <text evidence="2">The sequence shown here is derived from an EMBL/GenBank/DDBJ whole genome shotgun (WGS) entry which is preliminary data.</text>
</comment>
<sequence length="79" mass="9029">MDSEQNSRAVSLKELENQFAKLQTMSAANQPSTQEHSMGAQDIKHQSQEAQKEAEPIPETQESRDSKLKVLRIVLKRMY</sequence>
<name>A0ABR1UEI1_9PEZI</name>
<reference evidence="2 3" key="1">
    <citation type="submission" date="2023-01" db="EMBL/GenBank/DDBJ databases">
        <title>Analysis of 21 Apiospora genomes using comparative genomics revels a genus with tremendous synthesis potential of carbohydrate active enzymes and secondary metabolites.</title>
        <authorList>
            <person name="Sorensen T."/>
        </authorList>
    </citation>
    <scope>NUCLEOTIDE SEQUENCE [LARGE SCALE GENOMIC DNA]</scope>
    <source>
        <strain evidence="2 3">CBS 83171</strain>
    </source>
</reference>
<feature type="compositionally biased region" description="Basic and acidic residues" evidence="1">
    <location>
        <begin position="42"/>
        <end position="67"/>
    </location>
</feature>
<proteinExistence type="predicted"/>
<dbReference type="Proteomes" id="UP001446871">
    <property type="component" value="Unassembled WGS sequence"/>
</dbReference>
<protein>
    <submittedName>
        <fullName evidence="2">Uncharacterized protein</fullName>
    </submittedName>
</protein>